<gene>
    <name evidence="2" type="ORF">PAUS00366_LOCUS18865</name>
    <name evidence="3" type="ORF">PAUS00366_LOCUS18866</name>
    <name evidence="4" type="ORF">PAUS00366_LOCUS18871</name>
</gene>
<evidence type="ECO:0000256" key="1">
    <source>
        <dbReference type="SAM" id="Phobius"/>
    </source>
</evidence>
<evidence type="ECO:0000313" key="2">
    <source>
        <dbReference type="EMBL" id="CAE0726108.1"/>
    </source>
</evidence>
<evidence type="ECO:0000313" key="4">
    <source>
        <dbReference type="EMBL" id="CAE0726114.1"/>
    </source>
</evidence>
<reference evidence="3" key="1">
    <citation type="submission" date="2021-01" db="EMBL/GenBank/DDBJ databases">
        <authorList>
            <person name="Corre E."/>
            <person name="Pelletier E."/>
            <person name="Niang G."/>
            <person name="Scheremetjew M."/>
            <person name="Finn R."/>
            <person name="Kale V."/>
            <person name="Holt S."/>
            <person name="Cochrane G."/>
            <person name="Meng A."/>
            <person name="Brown T."/>
            <person name="Cohen L."/>
        </authorList>
    </citation>
    <scope>NUCLEOTIDE SEQUENCE</scope>
    <source>
        <strain evidence="3">10249 10 AB</strain>
    </source>
</reference>
<dbReference type="AlphaFoldDB" id="A0A6V0C2R6"/>
<accession>A0A6V0C2R6</accession>
<evidence type="ECO:0000313" key="3">
    <source>
        <dbReference type="EMBL" id="CAE0726109.1"/>
    </source>
</evidence>
<dbReference type="EMBL" id="HBIX01027945">
    <property type="protein sequence ID" value="CAE0726114.1"/>
    <property type="molecule type" value="Transcribed_RNA"/>
</dbReference>
<proteinExistence type="predicted"/>
<dbReference type="EMBL" id="HBIX01027940">
    <property type="protein sequence ID" value="CAE0726109.1"/>
    <property type="molecule type" value="Transcribed_RNA"/>
</dbReference>
<organism evidence="3">
    <name type="scientific">Pseudo-nitzschia australis</name>
    <dbReference type="NCBI Taxonomy" id="44445"/>
    <lineage>
        <taxon>Eukaryota</taxon>
        <taxon>Sar</taxon>
        <taxon>Stramenopiles</taxon>
        <taxon>Ochrophyta</taxon>
        <taxon>Bacillariophyta</taxon>
        <taxon>Bacillariophyceae</taxon>
        <taxon>Bacillariophycidae</taxon>
        <taxon>Bacillariales</taxon>
        <taxon>Bacillariaceae</taxon>
        <taxon>Pseudo-nitzschia</taxon>
    </lineage>
</organism>
<keyword evidence="1" id="KW-1133">Transmembrane helix</keyword>
<keyword evidence="1" id="KW-0812">Transmembrane</keyword>
<keyword evidence="1" id="KW-0472">Membrane</keyword>
<name>A0A6V0C2R6_9STRA</name>
<sequence length="281" mass="31224">MHDNSRTVRGTVLTASYLPRVAHRMRDSFALFLARWLCCVVSRSKTSGGGLQMQINVRGPHRLFRMVVVVVCVCVCVCVAMVPSRGHCERRIVAAVGIVDSARARARGIGGFDFLLDPFRGPPKPFRSVFGAGLEHGWFGEPRQQLDETIGQIVVVVRDVVVHAERFQTVLGWWWWLCTVVVACDDGGSVPSDTRHDTTPPRFSGLAERCFSDNGTSAVATNNKEEESFLSANKEEEGLESLRRHLFIRGMVVDFDTTFLSEWNASIHSNYSACTCRSLSS</sequence>
<dbReference type="EMBL" id="HBIX01027939">
    <property type="protein sequence ID" value="CAE0726108.1"/>
    <property type="molecule type" value="Transcribed_RNA"/>
</dbReference>
<feature type="transmembrane region" description="Helical" evidence="1">
    <location>
        <begin position="63"/>
        <end position="82"/>
    </location>
</feature>
<protein>
    <submittedName>
        <fullName evidence="3">Uncharacterized protein</fullName>
    </submittedName>
</protein>